<evidence type="ECO:0000256" key="1">
    <source>
        <dbReference type="ARBA" id="ARBA00001946"/>
    </source>
</evidence>
<keyword evidence="7 13" id="KW-0547">Nucleotide-binding</keyword>
<dbReference type="InterPro" id="IPR003008">
    <property type="entry name" value="Tubulin_FtsZ_GTPase"/>
</dbReference>
<keyword evidence="16" id="KW-1185">Reference proteome</keyword>
<dbReference type="Gene3D" id="1.10.287.600">
    <property type="entry name" value="Helix hairpin bin"/>
    <property type="match status" value="1"/>
</dbReference>
<keyword evidence="5 13" id="KW-0493">Microtubule</keyword>
<keyword evidence="4" id="KW-0963">Cytoplasm</keyword>
<dbReference type="PROSITE" id="PS00227">
    <property type="entry name" value="TUBULIN"/>
    <property type="match status" value="1"/>
</dbReference>
<evidence type="ECO:0000256" key="9">
    <source>
        <dbReference type="ARBA" id="ARBA00022842"/>
    </source>
</evidence>
<evidence type="ECO:0000256" key="13">
    <source>
        <dbReference type="RuleBase" id="RU000352"/>
    </source>
</evidence>
<evidence type="ECO:0000256" key="12">
    <source>
        <dbReference type="ARBA" id="ARBA00049117"/>
    </source>
</evidence>
<name>A0A8S4R877_9NEOP</name>
<dbReference type="InterPro" id="IPR036525">
    <property type="entry name" value="Tubulin/FtsZ_GTPase_sf"/>
</dbReference>
<dbReference type="GO" id="GO:0005874">
    <property type="term" value="C:microtubule"/>
    <property type="evidence" value="ECO:0007669"/>
    <property type="project" value="UniProtKB-KW"/>
</dbReference>
<comment type="function">
    <text evidence="13">Tubulin is the major constituent of microtubules, a cylinder consisting of laterally associated linear protofilaments composed of alpha- and beta-tubulin heterodimers. Microtubules grow by the addition of GTP-tubulin dimers to the microtubule end, where a stabilizing cap forms. Below the cap, tubulin dimers are in GDP-bound state, owing to GTPase activity of alpha-tubulin.</text>
</comment>
<evidence type="ECO:0000256" key="2">
    <source>
        <dbReference type="ARBA" id="ARBA00004245"/>
    </source>
</evidence>
<dbReference type="InterPro" id="IPR023123">
    <property type="entry name" value="Tubulin_C"/>
</dbReference>
<keyword evidence="6" id="KW-0479">Metal-binding</keyword>
<keyword evidence="11" id="KW-0206">Cytoskeleton</keyword>
<protein>
    <recommendedName>
        <fullName evidence="13">Tubulin alpha chain</fullName>
    </recommendedName>
</protein>
<dbReference type="PRINTS" id="PR01161">
    <property type="entry name" value="TUBULIN"/>
</dbReference>
<reference evidence="15" key="1">
    <citation type="submission" date="2022-03" db="EMBL/GenBank/DDBJ databases">
        <authorList>
            <person name="Lindestad O."/>
        </authorList>
    </citation>
    <scope>NUCLEOTIDE SEQUENCE</scope>
</reference>
<gene>
    <name evidence="15" type="primary">jg13982</name>
    <name evidence="15" type="ORF">PAEG_LOCUS11246</name>
</gene>
<comment type="subcellular location">
    <subcellularLocation>
        <location evidence="2">Cytoplasm</location>
        <location evidence="2">Cytoskeleton</location>
    </subcellularLocation>
</comment>
<keyword evidence="8" id="KW-0378">Hydrolase</keyword>
<dbReference type="FunFam" id="3.40.50.1440:FF:000007">
    <property type="entry name" value="Tubulin alpha chain"/>
    <property type="match status" value="1"/>
</dbReference>
<evidence type="ECO:0000256" key="8">
    <source>
        <dbReference type="ARBA" id="ARBA00022801"/>
    </source>
</evidence>
<dbReference type="Pfam" id="PF00091">
    <property type="entry name" value="Tubulin"/>
    <property type="match status" value="1"/>
</dbReference>
<dbReference type="AlphaFoldDB" id="A0A8S4R877"/>
<keyword evidence="9" id="KW-0460">Magnesium</keyword>
<evidence type="ECO:0000256" key="11">
    <source>
        <dbReference type="ARBA" id="ARBA00023212"/>
    </source>
</evidence>
<dbReference type="OrthoDB" id="1662883at2759"/>
<dbReference type="PRINTS" id="PR01162">
    <property type="entry name" value="ALPHATUBULIN"/>
</dbReference>
<evidence type="ECO:0000256" key="3">
    <source>
        <dbReference type="ARBA" id="ARBA00009636"/>
    </source>
</evidence>
<comment type="catalytic activity">
    <reaction evidence="12">
        <text>GTP + H2O = GDP + phosphate + H(+)</text>
        <dbReference type="Rhea" id="RHEA:19669"/>
        <dbReference type="ChEBI" id="CHEBI:15377"/>
        <dbReference type="ChEBI" id="CHEBI:15378"/>
        <dbReference type="ChEBI" id="CHEBI:37565"/>
        <dbReference type="ChEBI" id="CHEBI:43474"/>
        <dbReference type="ChEBI" id="CHEBI:58189"/>
    </reaction>
    <physiologicalReaction direction="left-to-right" evidence="12">
        <dbReference type="Rhea" id="RHEA:19670"/>
    </physiologicalReaction>
</comment>
<dbReference type="InterPro" id="IPR008280">
    <property type="entry name" value="Tub_FtsZ_C"/>
</dbReference>
<evidence type="ECO:0000256" key="4">
    <source>
        <dbReference type="ARBA" id="ARBA00022490"/>
    </source>
</evidence>
<keyword evidence="10 13" id="KW-0342">GTP-binding</keyword>
<proteinExistence type="inferred from homology"/>
<comment type="cofactor">
    <cofactor evidence="1">
        <name>Mg(2+)</name>
        <dbReference type="ChEBI" id="CHEBI:18420"/>
    </cofactor>
</comment>
<dbReference type="GO" id="GO:0005525">
    <property type="term" value="F:GTP binding"/>
    <property type="evidence" value="ECO:0007669"/>
    <property type="project" value="UniProtKB-UniRule"/>
</dbReference>
<evidence type="ECO:0000256" key="7">
    <source>
        <dbReference type="ARBA" id="ARBA00022741"/>
    </source>
</evidence>
<dbReference type="Proteomes" id="UP000838756">
    <property type="component" value="Unassembled WGS sequence"/>
</dbReference>
<dbReference type="EMBL" id="CAKXAJ010024941">
    <property type="protein sequence ID" value="CAH2233118.1"/>
    <property type="molecule type" value="Genomic_DNA"/>
</dbReference>
<comment type="caution">
    <text evidence="15">The sequence shown here is derived from an EMBL/GenBank/DDBJ whole genome shotgun (WGS) entry which is preliminary data.</text>
</comment>
<evidence type="ECO:0000313" key="15">
    <source>
        <dbReference type="EMBL" id="CAH2233118.1"/>
    </source>
</evidence>
<dbReference type="GO" id="GO:0046872">
    <property type="term" value="F:metal ion binding"/>
    <property type="evidence" value="ECO:0007669"/>
    <property type="project" value="UniProtKB-KW"/>
</dbReference>
<dbReference type="InterPro" id="IPR017975">
    <property type="entry name" value="Tubulin_CS"/>
</dbReference>
<dbReference type="SUPFAM" id="SSF52490">
    <property type="entry name" value="Tubulin nucleotide-binding domain-like"/>
    <property type="match status" value="1"/>
</dbReference>
<dbReference type="PANTHER" id="PTHR11588">
    <property type="entry name" value="TUBULIN"/>
    <property type="match status" value="1"/>
</dbReference>
<evidence type="ECO:0000256" key="10">
    <source>
        <dbReference type="ARBA" id="ARBA00023134"/>
    </source>
</evidence>
<evidence type="ECO:0000313" key="16">
    <source>
        <dbReference type="Proteomes" id="UP000838756"/>
    </source>
</evidence>
<dbReference type="GO" id="GO:0016787">
    <property type="term" value="F:hydrolase activity"/>
    <property type="evidence" value="ECO:0007669"/>
    <property type="project" value="UniProtKB-KW"/>
</dbReference>
<dbReference type="InterPro" id="IPR000217">
    <property type="entry name" value="Tubulin"/>
</dbReference>
<feature type="domain" description="Tubulin/FtsZ GTPase" evidence="14">
    <location>
        <begin position="35"/>
        <end position="218"/>
    </location>
</feature>
<dbReference type="Gene3D" id="3.40.50.1440">
    <property type="entry name" value="Tubulin/FtsZ, GTPase domain"/>
    <property type="match status" value="1"/>
</dbReference>
<evidence type="ECO:0000259" key="14">
    <source>
        <dbReference type="SMART" id="SM00864"/>
    </source>
</evidence>
<dbReference type="GO" id="GO:0005200">
    <property type="term" value="F:structural constituent of cytoskeleton"/>
    <property type="evidence" value="ECO:0007669"/>
    <property type="project" value="InterPro"/>
</dbReference>
<accession>A0A8S4R877</accession>
<evidence type="ECO:0000256" key="6">
    <source>
        <dbReference type="ARBA" id="ARBA00022723"/>
    </source>
</evidence>
<dbReference type="GO" id="GO:0007017">
    <property type="term" value="P:microtubule-based process"/>
    <property type="evidence" value="ECO:0007669"/>
    <property type="project" value="InterPro"/>
</dbReference>
<dbReference type="InterPro" id="IPR002452">
    <property type="entry name" value="Alpha_tubulin"/>
</dbReference>
<sequence length="252" mass="27932">MGVACWQLYCLEHGIRPDGTLPVCDSDPSAADSCFNTFFSEADRGKMVPRVVMVDLEPTVIDEVRNGEYRQLYHPEQLITGKEDAANNYARGHYSTGREVLGPVMERIRKLADQCTGLQGFFVFHSFGGGTGSGFTSLLMEKLSDEFGKKSKLEFAIYPAPQVSTAVVEPYNAVLTTHATIGHSDCAFMVDNEAIYDICRRRLSIERPSYVGEGMEEGEFTEAREDLAALERDYEEVAIDTSDIPPGCDDEL</sequence>
<dbReference type="SMART" id="SM00864">
    <property type="entry name" value="Tubulin"/>
    <property type="match status" value="1"/>
</dbReference>
<organism evidence="15 16">
    <name type="scientific">Pararge aegeria aegeria</name>
    <dbReference type="NCBI Taxonomy" id="348720"/>
    <lineage>
        <taxon>Eukaryota</taxon>
        <taxon>Metazoa</taxon>
        <taxon>Ecdysozoa</taxon>
        <taxon>Arthropoda</taxon>
        <taxon>Hexapoda</taxon>
        <taxon>Insecta</taxon>
        <taxon>Pterygota</taxon>
        <taxon>Neoptera</taxon>
        <taxon>Endopterygota</taxon>
        <taxon>Lepidoptera</taxon>
        <taxon>Glossata</taxon>
        <taxon>Ditrysia</taxon>
        <taxon>Papilionoidea</taxon>
        <taxon>Nymphalidae</taxon>
        <taxon>Satyrinae</taxon>
        <taxon>Satyrini</taxon>
        <taxon>Parargina</taxon>
        <taxon>Pararge</taxon>
    </lineage>
</organism>
<evidence type="ECO:0000256" key="5">
    <source>
        <dbReference type="ARBA" id="ARBA00022701"/>
    </source>
</evidence>
<comment type="similarity">
    <text evidence="3 13">Belongs to the tubulin family.</text>
</comment>
<comment type="subunit">
    <text evidence="13">Dimer of alpha and beta chains. A typical microtubule is a hollow water-filled tube with an outer diameter of 25 nm and an inner diameter of 15 nM. Alpha-beta heterodimers associate head-to-tail to form protofilaments running lengthwise along the microtubule wall with the beta-tubulin subunit facing the microtubule plus end conferring a structural polarity. Microtubules usually have 13 protofilaments but different protofilament numbers can be found in some organisms and specialized cells.</text>
</comment>
<dbReference type="SUPFAM" id="SSF55307">
    <property type="entry name" value="Tubulin C-terminal domain-like"/>
    <property type="match status" value="1"/>
</dbReference>